<comment type="caution">
    <text evidence="4">The sequence shown here is derived from an EMBL/GenBank/DDBJ whole genome shotgun (WGS) entry which is preliminary data.</text>
</comment>
<evidence type="ECO:0000259" key="3">
    <source>
        <dbReference type="PROSITE" id="PS50006"/>
    </source>
</evidence>
<feature type="transmembrane region" description="Helical" evidence="2">
    <location>
        <begin position="245"/>
        <end position="264"/>
    </location>
</feature>
<dbReference type="SUPFAM" id="SSF49879">
    <property type="entry name" value="SMAD/FHA domain"/>
    <property type="match status" value="1"/>
</dbReference>
<feature type="compositionally biased region" description="Basic and acidic residues" evidence="1">
    <location>
        <begin position="1"/>
        <end position="15"/>
    </location>
</feature>
<feature type="region of interest" description="Disordered" evidence="1">
    <location>
        <begin position="1"/>
        <end position="21"/>
    </location>
</feature>
<dbReference type="InterPro" id="IPR008984">
    <property type="entry name" value="SMAD_FHA_dom_sf"/>
</dbReference>
<dbReference type="Gene3D" id="2.60.200.20">
    <property type="match status" value="1"/>
</dbReference>
<dbReference type="RefSeq" id="WP_386825017.1">
    <property type="nucleotide sequence ID" value="NZ_JBHTIF010000003.1"/>
</dbReference>
<evidence type="ECO:0000313" key="5">
    <source>
        <dbReference type="Proteomes" id="UP001597110"/>
    </source>
</evidence>
<proteinExistence type="predicted"/>
<keyword evidence="2" id="KW-0472">Membrane</keyword>
<name>A0ABW2YED9_9GAMM</name>
<keyword evidence="2" id="KW-0812">Transmembrane</keyword>
<keyword evidence="5" id="KW-1185">Reference proteome</keyword>
<feature type="domain" description="FHA" evidence="3">
    <location>
        <begin position="139"/>
        <end position="188"/>
    </location>
</feature>
<dbReference type="EMBL" id="JBHTIF010000003">
    <property type="protein sequence ID" value="MFD0726819.1"/>
    <property type="molecule type" value="Genomic_DNA"/>
</dbReference>
<dbReference type="Pfam" id="PF00498">
    <property type="entry name" value="FHA"/>
    <property type="match status" value="1"/>
</dbReference>
<evidence type="ECO:0000256" key="2">
    <source>
        <dbReference type="SAM" id="Phobius"/>
    </source>
</evidence>
<gene>
    <name evidence="4" type="ORF">ACFQ0E_14570</name>
</gene>
<reference evidence="5" key="1">
    <citation type="journal article" date="2019" name="Int. J. Syst. Evol. Microbiol.">
        <title>The Global Catalogue of Microorganisms (GCM) 10K type strain sequencing project: providing services to taxonomists for standard genome sequencing and annotation.</title>
        <authorList>
            <consortium name="The Broad Institute Genomics Platform"/>
            <consortium name="The Broad Institute Genome Sequencing Center for Infectious Disease"/>
            <person name="Wu L."/>
            <person name="Ma J."/>
        </authorList>
    </citation>
    <scope>NUCLEOTIDE SEQUENCE [LARGE SCALE GENOMIC DNA]</scope>
    <source>
        <strain evidence="5">CCUG 55585</strain>
    </source>
</reference>
<dbReference type="PROSITE" id="PS50006">
    <property type="entry name" value="FHA_DOMAIN"/>
    <property type="match status" value="1"/>
</dbReference>
<dbReference type="Proteomes" id="UP001597110">
    <property type="component" value="Unassembled WGS sequence"/>
</dbReference>
<evidence type="ECO:0000313" key="4">
    <source>
        <dbReference type="EMBL" id="MFD0726819.1"/>
    </source>
</evidence>
<dbReference type="SMART" id="SM00240">
    <property type="entry name" value="FHA"/>
    <property type="match status" value="1"/>
</dbReference>
<sequence>MEGLKLRFPEHHHPEMPLGPGVHGIGRIGDTVGLVGTGEGDAPAIRLYVDRRGVWMTVADGARGIHVNGRPVQRMAMLRLGDAIYLDGVEMVLASMRRVEPLPDALRHVPGEFRGDCRVVVRGVGGRHHGRSFTLEAPRLVGRSDEADIRIDDPDFAERHARIEMIGNRIVLRDLGSGDGSLVNGEAVRDAVLAPGDQIVFDLHHRFVIEAPSVATPQPPKPAEDPDGIELPLAPARRRGHRLPWLLLAALMLAGAISALLLLGGD</sequence>
<dbReference type="CDD" id="cd00060">
    <property type="entry name" value="FHA"/>
    <property type="match status" value="1"/>
</dbReference>
<organism evidence="4 5">
    <name type="scientific">Lysobacter brunescens</name>
    <dbReference type="NCBI Taxonomy" id="262323"/>
    <lineage>
        <taxon>Bacteria</taxon>
        <taxon>Pseudomonadati</taxon>
        <taxon>Pseudomonadota</taxon>
        <taxon>Gammaproteobacteria</taxon>
        <taxon>Lysobacterales</taxon>
        <taxon>Lysobacteraceae</taxon>
        <taxon>Lysobacter</taxon>
    </lineage>
</organism>
<protein>
    <submittedName>
        <fullName evidence="4">FHA domain-containing protein</fullName>
    </submittedName>
</protein>
<accession>A0ABW2YED9</accession>
<evidence type="ECO:0000256" key="1">
    <source>
        <dbReference type="SAM" id="MobiDB-lite"/>
    </source>
</evidence>
<dbReference type="InterPro" id="IPR000253">
    <property type="entry name" value="FHA_dom"/>
</dbReference>
<keyword evidence="2" id="KW-1133">Transmembrane helix</keyword>